<evidence type="ECO:0000259" key="2">
    <source>
        <dbReference type="SMART" id="SM00899"/>
    </source>
</evidence>
<dbReference type="PANTHER" id="PTHR42954">
    <property type="entry name" value="FE(2+) TRANSPORT PROTEIN A"/>
    <property type="match status" value="1"/>
</dbReference>
<evidence type="ECO:0000256" key="1">
    <source>
        <dbReference type="ARBA" id="ARBA00023004"/>
    </source>
</evidence>
<dbReference type="GO" id="GO:0046914">
    <property type="term" value="F:transition metal ion binding"/>
    <property type="evidence" value="ECO:0007669"/>
    <property type="project" value="InterPro"/>
</dbReference>
<evidence type="ECO:0000313" key="3">
    <source>
        <dbReference type="EMBL" id="GET46581.1"/>
    </source>
</evidence>
<dbReference type="OrthoDB" id="9811076at2"/>
<organism evidence="3 4">
    <name type="scientific">Capnocytophaga felis</name>
    <dbReference type="NCBI Taxonomy" id="2267611"/>
    <lineage>
        <taxon>Bacteria</taxon>
        <taxon>Pseudomonadati</taxon>
        <taxon>Bacteroidota</taxon>
        <taxon>Flavobacteriia</taxon>
        <taxon>Flavobacteriales</taxon>
        <taxon>Flavobacteriaceae</taxon>
        <taxon>Capnocytophaga</taxon>
    </lineage>
</organism>
<gene>
    <name evidence="3" type="primary">feoA</name>
    <name evidence="3" type="ORF">RCZ01_18830</name>
</gene>
<evidence type="ECO:0000313" key="4">
    <source>
        <dbReference type="Proteomes" id="UP000398217"/>
    </source>
</evidence>
<dbReference type="SMART" id="SM00899">
    <property type="entry name" value="FeoA"/>
    <property type="match status" value="1"/>
</dbReference>
<dbReference type="PANTHER" id="PTHR42954:SF2">
    <property type="entry name" value="FE(2+) TRANSPORT PROTEIN A"/>
    <property type="match status" value="1"/>
</dbReference>
<keyword evidence="1" id="KW-0408">Iron</keyword>
<dbReference type="InterPro" id="IPR038157">
    <property type="entry name" value="FeoA_core_dom"/>
</dbReference>
<dbReference type="Proteomes" id="UP000398217">
    <property type="component" value="Unassembled WGS sequence"/>
</dbReference>
<reference evidence="4" key="1">
    <citation type="journal article" date="2020" name="Int. J. Syst. Evol. Microbiol.">
        <title>Capnocytophaga felis sp. nov. isolated from the feline oral cavity.</title>
        <authorList>
            <person name="Suzuki M."/>
            <person name="Umeda K."/>
            <person name="Kimura M."/>
            <person name="Imaoka K."/>
            <person name="Morikawa S."/>
            <person name="Maeda K."/>
        </authorList>
    </citation>
    <scope>NUCLEOTIDE SEQUENCE [LARGE SCALE GENOMIC DNA]</scope>
    <source>
        <strain evidence="4">KC07070</strain>
    </source>
</reference>
<dbReference type="AlphaFoldDB" id="A0A5M4BAF3"/>
<comment type="caution">
    <text evidence="3">The sequence shown here is derived from an EMBL/GenBank/DDBJ whole genome shotgun (WGS) entry which is preliminary data.</text>
</comment>
<dbReference type="RefSeq" id="WP_155285201.1">
    <property type="nucleotide sequence ID" value="NZ_BLBC01000012.1"/>
</dbReference>
<accession>A0A5M4BAF3</accession>
<feature type="domain" description="Ferrous iron transporter FeoA-like" evidence="2">
    <location>
        <begin position="10"/>
        <end position="81"/>
    </location>
</feature>
<keyword evidence="4" id="KW-1185">Reference proteome</keyword>
<dbReference type="InterPro" id="IPR008988">
    <property type="entry name" value="Transcriptional_repressor_C"/>
</dbReference>
<proteinExistence type="predicted"/>
<dbReference type="Pfam" id="PF04023">
    <property type="entry name" value="FeoA"/>
    <property type="match status" value="1"/>
</dbReference>
<dbReference type="EMBL" id="BLBC01000012">
    <property type="protein sequence ID" value="GET46581.1"/>
    <property type="molecule type" value="Genomic_DNA"/>
</dbReference>
<dbReference type="SUPFAM" id="SSF50037">
    <property type="entry name" value="C-terminal domain of transcriptional repressors"/>
    <property type="match status" value="1"/>
</dbReference>
<dbReference type="Gene3D" id="2.30.30.90">
    <property type="match status" value="1"/>
</dbReference>
<protein>
    <submittedName>
        <fullName evidence="3">Iron transporter</fullName>
    </submittedName>
</protein>
<dbReference type="InterPro" id="IPR052713">
    <property type="entry name" value="FeoA"/>
</dbReference>
<dbReference type="InterPro" id="IPR007167">
    <property type="entry name" value="Fe-transptr_FeoA-like"/>
</dbReference>
<sequence>MDKVSTKGKLTISQLKKGEKGIIKNIDIENIPLKLIELGCFVGSEVEVIQKASFGDPIYVNMNNSYLSIRKEMASLIEIEKLQ</sequence>
<name>A0A5M4BAF3_9FLAO</name>